<keyword evidence="2" id="KW-1185">Reference proteome</keyword>
<evidence type="ECO:0000313" key="1">
    <source>
        <dbReference type="EMBL" id="SMX50382.1"/>
    </source>
</evidence>
<dbReference type="EMBL" id="FXYF01000022">
    <property type="protein sequence ID" value="SMX50382.1"/>
    <property type="molecule type" value="Genomic_DNA"/>
</dbReference>
<reference evidence="1 2" key="1">
    <citation type="submission" date="2017-05" db="EMBL/GenBank/DDBJ databases">
        <authorList>
            <person name="Song R."/>
            <person name="Chenine A.L."/>
            <person name="Ruprecht R.M."/>
        </authorList>
    </citation>
    <scope>NUCLEOTIDE SEQUENCE [LARGE SCALE GENOMIC DNA]</scope>
    <source>
        <strain evidence="1 2">CECT 8898</strain>
    </source>
</reference>
<gene>
    <name evidence="1" type="ORF">MAA8898_04754</name>
</gene>
<dbReference type="AlphaFoldDB" id="A0A238L7N4"/>
<accession>A0A238L7N4</accession>
<protein>
    <submittedName>
        <fullName evidence="1">Uncharacterized protein</fullName>
    </submittedName>
</protein>
<dbReference type="Proteomes" id="UP000207598">
    <property type="component" value="Unassembled WGS sequence"/>
</dbReference>
<proteinExistence type="predicted"/>
<name>A0A238L7N4_9RHOB</name>
<dbReference type="OrthoDB" id="7877306at2"/>
<evidence type="ECO:0000313" key="2">
    <source>
        <dbReference type="Proteomes" id="UP000207598"/>
    </source>
</evidence>
<dbReference type="RefSeq" id="WP_094023477.1">
    <property type="nucleotide sequence ID" value="NZ_FXYF01000022.1"/>
</dbReference>
<organism evidence="1 2">
    <name type="scientific">Maliponia aquimaris</name>
    <dbReference type="NCBI Taxonomy" id="1673631"/>
    <lineage>
        <taxon>Bacteria</taxon>
        <taxon>Pseudomonadati</taxon>
        <taxon>Pseudomonadota</taxon>
        <taxon>Alphaproteobacteria</taxon>
        <taxon>Rhodobacterales</taxon>
        <taxon>Paracoccaceae</taxon>
        <taxon>Maliponia</taxon>
    </lineage>
</organism>
<sequence>MSIDRYYMRDSSLVVSVFSGVICRTSISQHLASHLGDPLYRPDMHEIADLSDIEDLQLDFGNMRSVVREKNTSYSYRKTVSVYAPGDLAFGYARIYQNLAEADDGIQAEVYRTEKETLGFHGLSDPSIGCLIARCVARHADVLPDAAHRPAGLQVPKPAQ</sequence>